<feature type="region of interest" description="Disordered" evidence="1">
    <location>
        <begin position="210"/>
        <end position="248"/>
    </location>
</feature>
<keyword evidence="3" id="KW-1185">Reference proteome</keyword>
<name>A0A232LZU6_9EURO</name>
<evidence type="ECO:0008006" key="4">
    <source>
        <dbReference type="Google" id="ProtNLM"/>
    </source>
</evidence>
<dbReference type="Proteomes" id="UP000243515">
    <property type="component" value="Unassembled WGS sequence"/>
</dbReference>
<evidence type="ECO:0000313" key="3">
    <source>
        <dbReference type="Proteomes" id="UP000243515"/>
    </source>
</evidence>
<dbReference type="CDD" id="cd02024">
    <property type="entry name" value="NRK1"/>
    <property type="match status" value="1"/>
</dbReference>
<sequence length="351" mass="39000">MAAEAQSQLLSSIEKEDERGEKRTTIIIGLSGPSSSGKTTLARLLRTIFGLFGAFILHEDDFYYPDDKIPVTTTSSGQLIQDWDTIGAIDLPCLSSALSYVRQHGALPPRLKSKEDQNEATDSGVNAAQVERWRTKVGERVSEQGSDRQRLGRGGDPTLVFLEGFLLYAPPAAEDPDHILRLIHNQIDLHLFLPAPYNLVKSRREARSGYMTIGPAPTPSRKPDGDDADEKSKWETADLEKGNDGDLPRNFWTDPPGYVDDIVWPRYVEDHAWLLLPQDEVKEVESREECGPPQARKALPTDELLKIVGQGANVRTDAGVFVAPGHGMRPMTEIFDWAVKEILKYLALEGE</sequence>
<dbReference type="EMBL" id="NPHW01003581">
    <property type="protein sequence ID" value="OXV09357.1"/>
    <property type="molecule type" value="Genomic_DNA"/>
</dbReference>
<dbReference type="Gene3D" id="3.40.50.300">
    <property type="entry name" value="P-loop containing nucleotide triphosphate hydrolases"/>
    <property type="match status" value="1"/>
</dbReference>
<feature type="compositionally biased region" description="Basic and acidic residues" evidence="1">
    <location>
        <begin position="221"/>
        <end position="247"/>
    </location>
</feature>
<dbReference type="OrthoDB" id="10041966at2759"/>
<dbReference type="InterPro" id="IPR027417">
    <property type="entry name" value="P-loop_NTPase"/>
</dbReference>
<comment type="caution">
    <text evidence="2">The sequence shown here is derived from an EMBL/GenBank/DDBJ whole genome shotgun (WGS) entry which is preliminary data.</text>
</comment>
<dbReference type="PANTHER" id="PTHR10285">
    <property type="entry name" value="URIDINE KINASE"/>
    <property type="match status" value="1"/>
</dbReference>
<evidence type="ECO:0000256" key="1">
    <source>
        <dbReference type="SAM" id="MobiDB-lite"/>
    </source>
</evidence>
<dbReference type="AlphaFoldDB" id="A0A232LZU6"/>
<protein>
    <recommendedName>
        <fullName evidence="4">Phosphoribulokinase/uridine kinase domain-containing protein</fullName>
    </recommendedName>
</protein>
<evidence type="ECO:0000313" key="2">
    <source>
        <dbReference type="EMBL" id="OXV09357.1"/>
    </source>
</evidence>
<reference evidence="2 3" key="1">
    <citation type="journal article" date="2015" name="Environ. Microbiol.">
        <title>Metagenome sequence of Elaphomyces granulatus from sporocarp tissue reveals Ascomycota ectomycorrhizal fingerprints of genome expansion and a Proteobacteria-rich microbiome.</title>
        <authorList>
            <person name="Quandt C.A."/>
            <person name="Kohler A."/>
            <person name="Hesse C.N."/>
            <person name="Sharpton T.J."/>
            <person name="Martin F."/>
            <person name="Spatafora J.W."/>
        </authorList>
    </citation>
    <scope>NUCLEOTIDE SEQUENCE [LARGE SCALE GENOMIC DNA]</scope>
    <source>
        <strain evidence="2 3">OSC145934</strain>
    </source>
</reference>
<dbReference type="SUPFAM" id="SSF52540">
    <property type="entry name" value="P-loop containing nucleoside triphosphate hydrolases"/>
    <property type="match status" value="1"/>
</dbReference>
<proteinExistence type="predicted"/>
<organism evidence="2 3">
    <name type="scientific">Elaphomyces granulatus</name>
    <dbReference type="NCBI Taxonomy" id="519963"/>
    <lineage>
        <taxon>Eukaryota</taxon>
        <taxon>Fungi</taxon>
        <taxon>Dikarya</taxon>
        <taxon>Ascomycota</taxon>
        <taxon>Pezizomycotina</taxon>
        <taxon>Eurotiomycetes</taxon>
        <taxon>Eurotiomycetidae</taxon>
        <taxon>Eurotiales</taxon>
        <taxon>Elaphomycetaceae</taxon>
        <taxon>Elaphomyces</taxon>
    </lineage>
</organism>
<gene>
    <name evidence="2" type="ORF">Egran_02887</name>
</gene>
<accession>A0A232LZU6</accession>